<evidence type="ECO:0000313" key="4">
    <source>
        <dbReference type="EMBL" id="VEL07554.1"/>
    </source>
</evidence>
<evidence type="ECO:0000313" key="5">
    <source>
        <dbReference type="Proteomes" id="UP000784294"/>
    </source>
</evidence>
<dbReference type="AlphaFoldDB" id="A0A448WBA8"/>
<dbReference type="GO" id="GO:0005634">
    <property type="term" value="C:nucleus"/>
    <property type="evidence" value="ECO:0007669"/>
    <property type="project" value="InterPro"/>
</dbReference>
<gene>
    <name evidence="4" type="ORF">PXEA_LOCUS994</name>
</gene>
<dbReference type="GO" id="GO:0140658">
    <property type="term" value="F:ATP-dependent chromatin remodeler activity"/>
    <property type="evidence" value="ECO:0007669"/>
    <property type="project" value="TreeGrafter"/>
</dbReference>
<evidence type="ECO:0000256" key="2">
    <source>
        <dbReference type="SAM" id="MobiDB-lite"/>
    </source>
</evidence>
<evidence type="ECO:0000259" key="3">
    <source>
        <dbReference type="Pfam" id="PF09111"/>
    </source>
</evidence>
<evidence type="ECO:0000256" key="1">
    <source>
        <dbReference type="ARBA" id="ARBA00023242"/>
    </source>
</evidence>
<dbReference type="InterPro" id="IPR009057">
    <property type="entry name" value="Homeodomain-like_sf"/>
</dbReference>
<dbReference type="EMBL" id="CAAALY010001983">
    <property type="protein sequence ID" value="VEL07554.1"/>
    <property type="molecule type" value="Genomic_DNA"/>
</dbReference>
<dbReference type="Pfam" id="PF09111">
    <property type="entry name" value="SLIDE"/>
    <property type="match status" value="1"/>
</dbReference>
<dbReference type="InterPro" id="IPR001005">
    <property type="entry name" value="SANT/Myb"/>
</dbReference>
<accession>A0A448WBA8</accession>
<dbReference type="GO" id="GO:0016887">
    <property type="term" value="F:ATP hydrolysis activity"/>
    <property type="evidence" value="ECO:0007669"/>
    <property type="project" value="TreeGrafter"/>
</dbReference>
<dbReference type="GO" id="GO:0003677">
    <property type="term" value="F:DNA binding"/>
    <property type="evidence" value="ECO:0007669"/>
    <property type="project" value="InterPro"/>
</dbReference>
<dbReference type="SUPFAM" id="SSF46689">
    <property type="entry name" value="Homeodomain-like"/>
    <property type="match status" value="1"/>
</dbReference>
<dbReference type="Proteomes" id="UP000784294">
    <property type="component" value="Unassembled WGS sequence"/>
</dbReference>
<proteinExistence type="predicted"/>
<organism evidence="4 5">
    <name type="scientific">Protopolystoma xenopodis</name>
    <dbReference type="NCBI Taxonomy" id="117903"/>
    <lineage>
        <taxon>Eukaryota</taxon>
        <taxon>Metazoa</taxon>
        <taxon>Spiralia</taxon>
        <taxon>Lophotrochozoa</taxon>
        <taxon>Platyhelminthes</taxon>
        <taxon>Monogenea</taxon>
        <taxon>Polyopisthocotylea</taxon>
        <taxon>Polystomatidea</taxon>
        <taxon>Polystomatidae</taxon>
        <taxon>Protopolystoma</taxon>
    </lineage>
</organism>
<dbReference type="PANTHER" id="PTHR45623:SF49">
    <property type="entry name" value="SWI_SNF-RELATED MATRIX-ASSOCIATED ACTIN-DEPENDENT REGULATOR OF CHROMATIN SUBFAMILY A MEMBER 5"/>
    <property type="match status" value="1"/>
</dbReference>
<dbReference type="CDD" id="cd00167">
    <property type="entry name" value="SANT"/>
    <property type="match status" value="1"/>
</dbReference>
<protein>
    <recommendedName>
        <fullName evidence="3">SLIDE domain-containing protein</fullName>
    </recommendedName>
</protein>
<feature type="region of interest" description="Disordered" evidence="2">
    <location>
        <begin position="96"/>
        <end position="142"/>
    </location>
</feature>
<name>A0A448WBA8_9PLAT</name>
<sequence>MSRYRAPFHQLRIQYGTNKGKNYTEEEDRFLICMLHKLGFERDSVYDDLRLAVRLAPQFRFDWFLRSRTAMELQRRCSTLITLIEREVCDTFDSKQSNHLSIGSNLVSGPGSTKRKPSDTSCIGSAAAAGDVPSGKRKKLNS</sequence>
<dbReference type="GO" id="GO:0003682">
    <property type="term" value="F:chromatin binding"/>
    <property type="evidence" value="ECO:0007669"/>
    <property type="project" value="TreeGrafter"/>
</dbReference>
<dbReference type="Gene3D" id="1.10.10.60">
    <property type="entry name" value="Homeodomain-like"/>
    <property type="match status" value="1"/>
</dbReference>
<dbReference type="GO" id="GO:0042393">
    <property type="term" value="F:histone binding"/>
    <property type="evidence" value="ECO:0007669"/>
    <property type="project" value="TreeGrafter"/>
</dbReference>
<dbReference type="FunFam" id="1.10.10.60:FF:000049">
    <property type="entry name" value="SWI/SNF-related matrix-associated actin-dependent regulator of chromatin subfamily A member"/>
    <property type="match status" value="1"/>
</dbReference>
<keyword evidence="1" id="KW-0539">Nucleus</keyword>
<feature type="compositionally biased region" description="Polar residues" evidence="2">
    <location>
        <begin position="96"/>
        <end position="111"/>
    </location>
</feature>
<comment type="caution">
    <text evidence="4">The sequence shown here is derived from an EMBL/GenBank/DDBJ whole genome shotgun (WGS) entry which is preliminary data.</text>
</comment>
<dbReference type="PANTHER" id="PTHR45623">
    <property type="entry name" value="CHROMODOMAIN-HELICASE-DNA-BINDING PROTEIN 3-RELATED-RELATED"/>
    <property type="match status" value="1"/>
</dbReference>
<keyword evidence="5" id="KW-1185">Reference proteome</keyword>
<dbReference type="OrthoDB" id="5857104at2759"/>
<dbReference type="InterPro" id="IPR015195">
    <property type="entry name" value="SLIDE"/>
</dbReference>
<dbReference type="GO" id="GO:0034728">
    <property type="term" value="P:nucleosome organization"/>
    <property type="evidence" value="ECO:0007669"/>
    <property type="project" value="TreeGrafter"/>
</dbReference>
<feature type="domain" description="SLIDE" evidence="3">
    <location>
        <begin position="1"/>
        <end position="88"/>
    </location>
</feature>
<reference evidence="4" key="1">
    <citation type="submission" date="2018-11" db="EMBL/GenBank/DDBJ databases">
        <authorList>
            <consortium name="Pathogen Informatics"/>
        </authorList>
    </citation>
    <scope>NUCLEOTIDE SEQUENCE</scope>
</reference>
<dbReference type="GO" id="GO:0000785">
    <property type="term" value="C:chromatin"/>
    <property type="evidence" value="ECO:0007669"/>
    <property type="project" value="UniProtKB-ARBA"/>
</dbReference>